<evidence type="ECO:0000256" key="1">
    <source>
        <dbReference type="SAM" id="MobiDB-lite"/>
    </source>
</evidence>
<dbReference type="Pfam" id="PF25871">
    <property type="entry name" value="HTH_76"/>
    <property type="match status" value="1"/>
</dbReference>
<evidence type="ECO:0000259" key="3">
    <source>
        <dbReference type="Pfam" id="PF25871"/>
    </source>
</evidence>
<protein>
    <submittedName>
        <fullName evidence="4">Uncharacterized protein</fullName>
    </submittedName>
</protein>
<evidence type="ECO:0000313" key="4">
    <source>
        <dbReference type="EMBL" id="KAH3670550.1"/>
    </source>
</evidence>
<feature type="region of interest" description="Disordered" evidence="1">
    <location>
        <begin position="161"/>
        <end position="183"/>
    </location>
</feature>
<proteinExistence type="predicted"/>
<feature type="domain" description="PEX14-like helix-turn-helix" evidence="3">
    <location>
        <begin position="20"/>
        <end position="110"/>
    </location>
</feature>
<dbReference type="OrthoDB" id="9936937at2759"/>
<dbReference type="InterPro" id="IPR040554">
    <property type="entry name" value="KPWE_PEX14_dom"/>
</dbReference>
<feature type="domain" description="Peroxisomal membrane protein PEX14-like KPWE" evidence="2">
    <location>
        <begin position="121"/>
        <end position="168"/>
    </location>
</feature>
<dbReference type="InterPro" id="IPR058841">
    <property type="entry name" value="HTH_76"/>
</dbReference>
<reference evidence="4" key="1">
    <citation type="journal article" date="2021" name="Open Biol.">
        <title>Shared evolutionary footprints suggest mitochondrial oxidative damage underlies multiple complex I losses in fungi.</title>
        <authorList>
            <person name="Schikora-Tamarit M.A."/>
            <person name="Marcet-Houben M."/>
            <person name="Nosek J."/>
            <person name="Gabaldon T."/>
        </authorList>
    </citation>
    <scope>NUCLEOTIDE SEQUENCE</scope>
    <source>
        <strain evidence="4">CBS6075</strain>
    </source>
</reference>
<dbReference type="PANTHER" id="PTHR36855:SF1">
    <property type="entry name" value="PEROXISOME MEMBRANE ANCHOR PROTEIN PEX14P N-TERMINAL DOMAIN-CONTAINING PROTEIN"/>
    <property type="match status" value="1"/>
</dbReference>
<dbReference type="GeneID" id="70233033"/>
<organism evidence="4 5">
    <name type="scientific">Ogataea philodendri</name>
    <dbReference type="NCBI Taxonomy" id="1378263"/>
    <lineage>
        <taxon>Eukaryota</taxon>
        <taxon>Fungi</taxon>
        <taxon>Dikarya</taxon>
        <taxon>Ascomycota</taxon>
        <taxon>Saccharomycotina</taxon>
        <taxon>Pichiomycetes</taxon>
        <taxon>Pichiales</taxon>
        <taxon>Pichiaceae</taxon>
        <taxon>Ogataea</taxon>
    </lineage>
</organism>
<dbReference type="EMBL" id="JAEUBE010000087">
    <property type="protein sequence ID" value="KAH3670550.1"/>
    <property type="molecule type" value="Genomic_DNA"/>
</dbReference>
<dbReference type="PANTHER" id="PTHR36855">
    <property type="entry name" value="CHROMOSOME 10, WHOLE GENOME SHOTGUN SEQUENCE"/>
    <property type="match status" value="1"/>
</dbReference>
<dbReference type="Pfam" id="PF17733">
    <property type="entry name" value="KPWE_dom"/>
    <property type="match status" value="1"/>
</dbReference>
<dbReference type="AlphaFoldDB" id="A0A9P8T9Q6"/>
<comment type="caution">
    <text evidence="4">The sequence shown here is derived from an EMBL/GenBank/DDBJ whole genome shotgun (WGS) entry which is preliminary data.</text>
</comment>
<dbReference type="Proteomes" id="UP000769157">
    <property type="component" value="Unassembled WGS sequence"/>
</dbReference>
<sequence>MFSQPVCTLIITTKDYIFMDSVYEEFSRYDFESDRDYVAGLRQVMEQYLVLQSETDLEIQKDVSEGKLDFAKIKPADKEQLIWQAKVFFFCSKTGNILDLDDYKKWEAQKTETKPQDAEIPYSSNYEQLVDLIVNNKPIPGIKQIPDTVLGAEIASDSTLTERKKPWEVKTQESTATQINAPN</sequence>
<feature type="compositionally biased region" description="Polar residues" evidence="1">
    <location>
        <begin position="172"/>
        <end position="183"/>
    </location>
</feature>
<feature type="compositionally biased region" description="Basic and acidic residues" evidence="1">
    <location>
        <begin position="161"/>
        <end position="171"/>
    </location>
</feature>
<evidence type="ECO:0000313" key="5">
    <source>
        <dbReference type="Proteomes" id="UP000769157"/>
    </source>
</evidence>
<evidence type="ECO:0000259" key="2">
    <source>
        <dbReference type="Pfam" id="PF17733"/>
    </source>
</evidence>
<name>A0A9P8T9Q6_9ASCO</name>
<gene>
    <name evidence="4" type="ORF">OGAPHI_001065</name>
</gene>
<keyword evidence="5" id="KW-1185">Reference proteome</keyword>
<accession>A0A9P8T9Q6</accession>
<dbReference type="RefSeq" id="XP_046063975.1">
    <property type="nucleotide sequence ID" value="XM_046201786.1"/>
</dbReference>
<reference evidence="4" key="2">
    <citation type="submission" date="2021-01" db="EMBL/GenBank/DDBJ databases">
        <authorList>
            <person name="Schikora-Tamarit M.A."/>
        </authorList>
    </citation>
    <scope>NUCLEOTIDE SEQUENCE</scope>
    <source>
        <strain evidence="4">CBS6075</strain>
    </source>
</reference>